<keyword evidence="6" id="KW-0411">Iron-sulfur</keyword>
<evidence type="ECO:0000313" key="9">
    <source>
        <dbReference type="EMBL" id="MBX0296685.1"/>
    </source>
</evidence>
<dbReference type="RefSeq" id="WP_220581278.1">
    <property type="nucleotide sequence ID" value="NZ_RKLT01000009.1"/>
</dbReference>
<dbReference type="PANTHER" id="PTHR33693">
    <property type="entry name" value="TYPE-5 URACIL-DNA GLYCOSYLASE"/>
    <property type="match status" value="1"/>
</dbReference>
<protein>
    <recommendedName>
        <fullName evidence="8">Uracil-DNA glycosylase-like domain-containing protein</fullName>
    </recommendedName>
</protein>
<proteinExistence type="predicted"/>
<evidence type="ECO:0000256" key="5">
    <source>
        <dbReference type="ARBA" id="ARBA00023004"/>
    </source>
</evidence>
<dbReference type="InterPro" id="IPR051536">
    <property type="entry name" value="UDG_Type-4/5"/>
</dbReference>
<name>A0AAW4PFD9_9EURY</name>
<evidence type="ECO:0000259" key="8">
    <source>
        <dbReference type="Pfam" id="PF03167"/>
    </source>
</evidence>
<gene>
    <name evidence="9" type="ORF">EGH23_17545</name>
</gene>
<sequence length="234" mass="25717">MSYSPADLVKDARNGDGYCDSCPAQIDGRSQQVHPGYFNFQSAEIMFVGIEPSHRVNWDKYTTFDEYSDASGEVFLRPENGGRVLARALARVPDIGIKDTWISDSIKCRPKGSSNTTRSAEFEHCKHHLAAEIEAVSPTVIVALGGKTVPRVVEVVAPKTTDISVSSPKTDCGRILQTVPPIIVAPHWGHGHLESCPSDDWGNGWADTVPYLEDNYGSHLQILQDALQYAYTEL</sequence>
<evidence type="ECO:0000256" key="6">
    <source>
        <dbReference type="ARBA" id="ARBA00023014"/>
    </source>
</evidence>
<keyword evidence="1" id="KW-0004">4Fe-4S</keyword>
<keyword evidence="4" id="KW-0378">Hydrolase</keyword>
<accession>A0AAW4PFD9</accession>
<dbReference type="GO" id="GO:0006281">
    <property type="term" value="P:DNA repair"/>
    <property type="evidence" value="ECO:0007669"/>
    <property type="project" value="UniProtKB-KW"/>
</dbReference>
<dbReference type="SUPFAM" id="SSF52141">
    <property type="entry name" value="Uracil-DNA glycosylase-like"/>
    <property type="match status" value="1"/>
</dbReference>
<dbReference type="Proteomes" id="UP001430455">
    <property type="component" value="Unassembled WGS sequence"/>
</dbReference>
<evidence type="ECO:0000256" key="1">
    <source>
        <dbReference type="ARBA" id="ARBA00022485"/>
    </source>
</evidence>
<dbReference type="InterPro" id="IPR036895">
    <property type="entry name" value="Uracil-DNA_glycosylase-like_sf"/>
</dbReference>
<dbReference type="GO" id="GO:0046872">
    <property type="term" value="F:metal ion binding"/>
    <property type="evidence" value="ECO:0007669"/>
    <property type="project" value="UniProtKB-KW"/>
</dbReference>
<dbReference type="EMBL" id="RKLT01000009">
    <property type="protein sequence ID" value="MBX0296685.1"/>
    <property type="molecule type" value="Genomic_DNA"/>
</dbReference>
<keyword evidence="7" id="KW-0234">DNA repair</keyword>
<evidence type="ECO:0000256" key="4">
    <source>
        <dbReference type="ARBA" id="ARBA00022801"/>
    </source>
</evidence>
<keyword evidence="5" id="KW-0408">Iron</keyword>
<evidence type="ECO:0000313" key="10">
    <source>
        <dbReference type="Proteomes" id="UP001430455"/>
    </source>
</evidence>
<reference evidence="9 10" key="1">
    <citation type="submission" date="2021-06" db="EMBL/GenBank/DDBJ databases">
        <title>Halomicroarcula sp. a new haloarchaeum isolated from saline soil.</title>
        <authorList>
            <person name="Duran-Viseras A."/>
            <person name="Sanchez-Porro C."/>
            <person name="Ventosa A."/>
        </authorList>
    </citation>
    <scope>NUCLEOTIDE SEQUENCE [LARGE SCALE GENOMIC DNA]</scope>
    <source>
        <strain evidence="9 10">F27</strain>
    </source>
</reference>
<organism evidence="9 10">
    <name type="scientific">Haloarcula nitratireducens</name>
    <dbReference type="NCBI Taxonomy" id="2487749"/>
    <lineage>
        <taxon>Archaea</taxon>
        <taxon>Methanobacteriati</taxon>
        <taxon>Methanobacteriota</taxon>
        <taxon>Stenosarchaea group</taxon>
        <taxon>Halobacteria</taxon>
        <taxon>Halobacteriales</taxon>
        <taxon>Haloarculaceae</taxon>
        <taxon>Haloarcula</taxon>
    </lineage>
</organism>
<dbReference type="GO" id="GO:0097506">
    <property type="term" value="F:deaminated base DNA N-glycosylase activity"/>
    <property type="evidence" value="ECO:0007669"/>
    <property type="project" value="UniProtKB-ARBA"/>
</dbReference>
<dbReference type="InterPro" id="IPR005122">
    <property type="entry name" value="Uracil-DNA_glycosylase-like"/>
</dbReference>
<keyword evidence="2" id="KW-0479">Metal-binding</keyword>
<dbReference type="Gene3D" id="3.40.470.10">
    <property type="entry name" value="Uracil-DNA glycosylase-like domain"/>
    <property type="match status" value="1"/>
</dbReference>
<dbReference type="AlphaFoldDB" id="A0AAW4PFD9"/>
<evidence type="ECO:0000256" key="3">
    <source>
        <dbReference type="ARBA" id="ARBA00022763"/>
    </source>
</evidence>
<keyword evidence="3" id="KW-0227">DNA damage</keyword>
<dbReference type="PANTHER" id="PTHR33693:SF1">
    <property type="entry name" value="TYPE-4 URACIL-DNA GLYCOSYLASE"/>
    <property type="match status" value="1"/>
</dbReference>
<dbReference type="Pfam" id="PF03167">
    <property type="entry name" value="UDG"/>
    <property type="match status" value="1"/>
</dbReference>
<comment type="caution">
    <text evidence="9">The sequence shown here is derived from an EMBL/GenBank/DDBJ whole genome shotgun (WGS) entry which is preliminary data.</text>
</comment>
<keyword evidence="10" id="KW-1185">Reference proteome</keyword>
<dbReference type="GO" id="GO:0051539">
    <property type="term" value="F:4 iron, 4 sulfur cluster binding"/>
    <property type="evidence" value="ECO:0007669"/>
    <property type="project" value="UniProtKB-KW"/>
</dbReference>
<evidence type="ECO:0000256" key="7">
    <source>
        <dbReference type="ARBA" id="ARBA00023204"/>
    </source>
</evidence>
<feature type="domain" description="Uracil-DNA glycosylase-like" evidence="8">
    <location>
        <begin position="35"/>
        <end position="155"/>
    </location>
</feature>
<evidence type="ECO:0000256" key="2">
    <source>
        <dbReference type="ARBA" id="ARBA00022723"/>
    </source>
</evidence>